<dbReference type="SUPFAM" id="SSF46689">
    <property type="entry name" value="Homeodomain-like"/>
    <property type="match status" value="1"/>
</dbReference>
<evidence type="ECO:0000256" key="1">
    <source>
        <dbReference type="ARBA" id="ARBA00023015"/>
    </source>
</evidence>
<proteinExistence type="predicted"/>
<dbReference type="PROSITE" id="PS50977">
    <property type="entry name" value="HTH_TETR_2"/>
    <property type="match status" value="1"/>
</dbReference>
<dbReference type="InterPro" id="IPR001647">
    <property type="entry name" value="HTH_TetR"/>
</dbReference>
<keyword evidence="7" id="KW-1185">Reference proteome</keyword>
<dbReference type="PRINTS" id="PR00455">
    <property type="entry name" value="HTHTETR"/>
</dbReference>
<protein>
    <submittedName>
        <fullName evidence="6">TetR/AcrR family transcriptional regulator</fullName>
    </submittedName>
</protein>
<accession>A0ABP8DBS3</accession>
<sequence>MIVQAALPLVAEYGAGVTTQQIANAAGIGEATIFRAFADKEAVLAACMAEAANPAGLLRELDSIDVEQPLAERLTEALDAMQAHMRRMGAVAGALMASGHRPERGPHRGEGPPSRDASMAVMRDALAELFRPDQDTLRLPVETVAEAFMFISMAAGRAGQHVGHAGLVDLFLHGAVAGGADT</sequence>
<dbReference type="Pfam" id="PF00440">
    <property type="entry name" value="TetR_N"/>
    <property type="match status" value="1"/>
</dbReference>
<keyword evidence="2 4" id="KW-0238">DNA-binding</keyword>
<reference evidence="7" key="1">
    <citation type="journal article" date="2019" name="Int. J. Syst. Evol. Microbiol.">
        <title>The Global Catalogue of Microorganisms (GCM) 10K type strain sequencing project: providing services to taxonomists for standard genome sequencing and annotation.</title>
        <authorList>
            <consortium name="The Broad Institute Genomics Platform"/>
            <consortium name="The Broad Institute Genome Sequencing Center for Infectious Disease"/>
            <person name="Wu L."/>
            <person name="Ma J."/>
        </authorList>
    </citation>
    <scope>NUCLEOTIDE SEQUENCE [LARGE SCALE GENOMIC DNA]</scope>
    <source>
        <strain evidence="7">JCM 17441</strain>
    </source>
</reference>
<evidence type="ECO:0000259" key="5">
    <source>
        <dbReference type="PROSITE" id="PS50977"/>
    </source>
</evidence>
<evidence type="ECO:0000313" key="6">
    <source>
        <dbReference type="EMBL" id="GAA4252182.1"/>
    </source>
</evidence>
<keyword evidence="1" id="KW-0805">Transcription regulation</keyword>
<dbReference type="Gene3D" id="1.10.357.10">
    <property type="entry name" value="Tetracycline Repressor, domain 2"/>
    <property type="match status" value="1"/>
</dbReference>
<dbReference type="Proteomes" id="UP001500620">
    <property type="component" value="Unassembled WGS sequence"/>
</dbReference>
<evidence type="ECO:0000256" key="4">
    <source>
        <dbReference type="PROSITE-ProRule" id="PRU00335"/>
    </source>
</evidence>
<gene>
    <name evidence="6" type="ORF">GCM10022255_047690</name>
</gene>
<dbReference type="PANTHER" id="PTHR30055">
    <property type="entry name" value="HTH-TYPE TRANSCRIPTIONAL REGULATOR RUTR"/>
    <property type="match status" value="1"/>
</dbReference>
<dbReference type="InterPro" id="IPR050109">
    <property type="entry name" value="HTH-type_TetR-like_transc_reg"/>
</dbReference>
<keyword evidence="3" id="KW-0804">Transcription</keyword>
<feature type="DNA-binding region" description="H-T-H motif" evidence="4">
    <location>
        <begin position="18"/>
        <end position="37"/>
    </location>
</feature>
<dbReference type="EMBL" id="BAABAT010000012">
    <property type="protein sequence ID" value="GAA4252182.1"/>
    <property type="molecule type" value="Genomic_DNA"/>
</dbReference>
<dbReference type="InterPro" id="IPR009057">
    <property type="entry name" value="Homeodomain-like_sf"/>
</dbReference>
<dbReference type="PANTHER" id="PTHR30055:SF238">
    <property type="entry name" value="MYCOFACTOCIN BIOSYNTHESIS TRANSCRIPTIONAL REGULATOR MFTR-RELATED"/>
    <property type="match status" value="1"/>
</dbReference>
<organism evidence="6 7">
    <name type="scientific">Dactylosporangium darangshiense</name>
    <dbReference type="NCBI Taxonomy" id="579108"/>
    <lineage>
        <taxon>Bacteria</taxon>
        <taxon>Bacillati</taxon>
        <taxon>Actinomycetota</taxon>
        <taxon>Actinomycetes</taxon>
        <taxon>Micromonosporales</taxon>
        <taxon>Micromonosporaceae</taxon>
        <taxon>Dactylosporangium</taxon>
    </lineage>
</organism>
<comment type="caution">
    <text evidence="6">The sequence shown here is derived from an EMBL/GenBank/DDBJ whole genome shotgun (WGS) entry which is preliminary data.</text>
</comment>
<evidence type="ECO:0000313" key="7">
    <source>
        <dbReference type="Proteomes" id="UP001500620"/>
    </source>
</evidence>
<evidence type="ECO:0000256" key="3">
    <source>
        <dbReference type="ARBA" id="ARBA00023163"/>
    </source>
</evidence>
<feature type="domain" description="HTH tetR-type" evidence="5">
    <location>
        <begin position="1"/>
        <end position="55"/>
    </location>
</feature>
<evidence type="ECO:0000256" key="2">
    <source>
        <dbReference type="ARBA" id="ARBA00023125"/>
    </source>
</evidence>
<name>A0ABP8DBS3_9ACTN</name>